<evidence type="ECO:0000313" key="1">
    <source>
        <dbReference type="EMBL" id="KPV51150.1"/>
    </source>
</evidence>
<name>A0A0P9F3Q3_9CHLR</name>
<keyword evidence="2" id="KW-1185">Reference proteome</keyword>
<dbReference type="SUPFAM" id="SSF51395">
    <property type="entry name" value="FMN-linked oxidoreductases"/>
    <property type="match status" value="1"/>
</dbReference>
<dbReference type="EMBL" id="LJCR01001046">
    <property type="protein sequence ID" value="KPV51150.1"/>
    <property type="molecule type" value="Genomic_DNA"/>
</dbReference>
<dbReference type="InterPro" id="IPR013785">
    <property type="entry name" value="Aldolase_TIM"/>
</dbReference>
<dbReference type="AlphaFoldDB" id="A0A0P9F3Q3"/>
<evidence type="ECO:0008006" key="3">
    <source>
        <dbReference type="Google" id="ProtNLM"/>
    </source>
</evidence>
<gene>
    <name evidence="1" type="ORF">SE17_22855</name>
</gene>
<evidence type="ECO:0000313" key="2">
    <source>
        <dbReference type="Proteomes" id="UP000050509"/>
    </source>
</evidence>
<protein>
    <recommendedName>
        <fullName evidence="3">Dihydroorotate dehydrogenase</fullName>
    </recommendedName>
</protein>
<dbReference type="Gene3D" id="3.20.20.70">
    <property type="entry name" value="Aldolase class I"/>
    <property type="match status" value="1"/>
</dbReference>
<dbReference type="Proteomes" id="UP000050509">
    <property type="component" value="Unassembled WGS sequence"/>
</dbReference>
<sequence>MNEVFPDKIDLSTSYLGFTLENPIVASASPLSKKLDLVKRIEDAGAGAIVLYSLFEEQINHESRELDHYLTRGTDHYG</sequence>
<comment type="caution">
    <text evidence="1">The sequence shown here is derived from an EMBL/GenBank/DDBJ whole genome shotgun (WGS) entry which is preliminary data.</text>
</comment>
<feature type="non-terminal residue" evidence="1">
    <location>
        <position position="78"/>
    </location>
</feature>
<proteinExistence type="predicted"/>
<accession>A0A0P9F3Q3</accession>
<reference evidence="1 2" key="1">
    <citation type="submission" date="2015-09" db="EMBL/GenBank/DDBJ databases">
        <title>Draft genome sequence of Kouleothrix aurantiaca JCM 19913.</title>
        <authorList>
            <person name="Hemp J."/>
        </authorList>
    </citation>
    <scope>NUCLEOTIDE SEQUENCE [LARGE SCALE GENOMIC DNA]</scope>
    <source>
        <strain evidence="1 2">COM-B</strain>
    </source>
</reference>
<organism evidence="1 2">
    <name type="scientific">Kouleothrix aurantiaca</name>
    <dbReference type="NCBI Taxonomy" id="186479"/>
    <lineage>
        <taxon>Bacteria</taxon>
        <taxon>Bacillati</taxon>
        <taxon>Chloroflexota</taxon>
        <taxon>Chloroflexia</taxon>
        <taxon>Chloroflexales</taxon>
        <taxon>Roseiflexineae</taxon>
        <taxon>Roseiflexaceae</taxon>
        <taxon>Kouleothrix</taxon>
    </lineage>
</organism>